<evidence type="ECO:0000313" key="3">
    <source>
        <dbReference type="EMBL" id="BDG02266.1"/>
    </source>
</evidence>
<evidence type="ECO:0000313" key="4">
    <source>
        <dbReference type="Proteomes" id="UP001162891"/>
    </source>
</evidence>
<protein>
    <submittedName>
        <fullName evidence="3">Uncharacterized protein</fullName>
    </submittedName>
</protein>
<feature type="signal peptide" evidence="2">
    <location>
        <begin position="1"/>
        <end position="19"/>
    </location>
</feature>
<evidence type="ECO:0000256" key="1">
    <source>
        <dbReference type="SAM" id="MobiDB-lite"/>
    </source>
</evidence>
<dbReference type="EMBL" id="AP025591">
    <property type="protein sequence ID" value="BDG02266.1"/>
    <property type="molecule type" value="Genomic_DNA"/>
</dbReference>
<feature type="compositionally biased region" description="Basic and acidic residues" evidence="1">
    <location>
        <begin position="131"/>
        <end position="150"/>
    </location>
</feature>
<dbReference type="Proteomes" id="UP001162891">
    <property type="component" value="Chromosome"/>
</dbReference>
<sequence>MTRRAAVLAAVAWATSALAALPPPELLPRSSIAAVLGHRGELGLTEAEVARLEALDDALANERIELRKAAGPAGRGGEAAPAREARDGKQAEDGGGAGSEPRMGGRGGPGMGGRPGGGMGGRGAAPGGGHRAAERGASEDALRSRLDDADTRAYLRAEEVLAPGQRDRAREIASEYRAALYDARDGQKRGAAR</sequence>
<keyword evidence="2" id="KW-0732">Signal</keyword>
<evidence type="ECO:0000256" key="2">
    <source>
        <dbReference type="SAM" id="SignalP"/>
    </source>
</evidence>
<feature type="chain" id="PRO_5047004346" evidence="2">
    <location>
        <begin position="20"/>
        <end position="193"/>
    </location>
</feature>
<dbReference type="RefSeq" id="WP_248359755.1">
    <property type="nucleotide sequence ID" value="NZ_AP025591.1"/>
</dbReference>
<feature type="region of interest" description="Disordered" evidence="1">
    <location>
        <begin position="70"/>
        <end position="150"/>
    </location>
</feature>
<gene>
    <name evidence="3" type="ORF">AMOR_12620</name>
</gene>
<name>A0ABM7WS08_9BACT</name>
<keyword evidence="4" id="KW-1185">Reference proteome</keyword>
<organism evidence="3 4">
    <name type="scientific">Anaeromyxobacter oryzae</name>
    <dbReference type="NCBI Taxonomy" id="2918170"/>
    <lineage>
        <taxon>Bacteria</taxon>
        <taxon>Pseudomonadati</taxon>
        <taxon>Myxococcota</taxon>
        <taxon>Myxococcia</taxon>
        <taxon>Myxococcales</taxon>
        <taxon>Cystobacterineae</taxon>
        <taxon>Anaeromyxobacteraceae</taxon>
        <taxon>Anaeromyxobacter</taxon>
    </lineage>
</organism>
<feature type="compositionally biased region" description="Basic and acidic residues" evidence="1">
    <location>
        <begin position="81"/>
        <end position="92"/>
    </location>
</feature>
<proteinExistence type="predicted"/>
<feature type="compositionally biased region" description="Gly residues" evidence="1">
    <location>
        <begin position="93"/>
        <end position="130"/>
    </location>
</feature>
<reference evidence="4" key="1">
    <citation type="journal article" date="2022" name="Int. J. Syst. Evol. Microbiol.">
        <title>Anaeromyxobacter oryzae sp. nov., Anaeromyxobacter diazotrophicus sp. nov. and Anaeromyxobacter paludicola sp. nov., isolated from paddy soils.</title>
        <authorList>
            <person name="Itoh H."/>
            <person name="Xu Z."/>
            <person name="Mise K."/>
            <person name="Masuda Y."/>
            <person name="Ushijima N."/>
            <person name="Hayakawa C."/>
            <person name="Shiratori Y."/>
            <person name="Senoo K."/>
        </authorList>
    </citation>
    <scope>NUCLEOTIDE SEQUENCE [LARGE SCALE GENOMIC DNA]</scope>
    <source>
        <strain evidence="4">Red232</strain>
    </source>
</reference>
<accession>A0ABM7WS08</accession>